<keyword evidence="4" id="KW-1185">Reference proteome</keyword>
<name>A0AAD9QST0_ACRCE</name>
<evidence type="ECO:0000313" key="3">
    <source>
        <dbReference type="EMBL" id="KAK2566864.1"/>
    </source>
</evidence>
<feature type="transmembrane region" description="Helical" evidence="2">
    <location>
        <begin position="166"/>
        <end position="186"/>
    </location>
</feature>
<organism evidence="3 4">
    <name type="scientific">Acropora cervicornis</name>
    <name type="common">Staghorn coral</name>
    <dbReference type="NCBI Taxonomy" id="6130"/>
    <lineage>
        <taxon>Eukaryota</taxon>
        <taxon>Metazoa</taxon>
        <taxon>Cnidaria</taxon>
        <taxon>Anthozoa</taxon>
        <taxon>Hexacorallia</taxon>
        <taxon>Scleractinia</taxon>
        <taxon>Astrocoeniina</taxon>
        <taxon>Acroporidae</taxon>
        <taxon>Acropora</taxon>
    </lineage>
</organism>
<dbReference type="Proteomes" id="UP001249851">
    <property type="component" value="Unassembled WGS sequence"/>
</dbReference>
<keyword evidence="2" id="KW-1133">Transmembrane helix</keyword>
<dbReference type="AlphaFoldDB" id="A0AAD9QST0"/>
<reference evidence="3" key="2">
    <citation type="journal article" date="2023" name="Science">
        <title>Genomic signatures of disease resistance in endangered staghorn corals.</title>
        <authorList>
            <person name="Vollmer S.V."/>
            <person name="Selwyn J.D."/>
            <person name="Despard B.A."/>
            <person name="Roesel C.L."/>
        </authorList>
    </citation>
    <scope>NUCLEOTIDE SEQUENCE</scope>
    <source>
        <strain evidence="3">K2</strain>
    </source>
</reference>
<sequence length="645" mass="73632">MAEVSQKTEREVKTLEENLKDMAVDMRLFSLTLRSLYVQNAVGTNEEPAKEFRKLRDDTRNDAMVYLRCILPVSTKFVSSISEYFEYYDALNYQQWCETLPDILQDTTSYKELCETVLQMHEDILVPLKKRQDEALLLVTKFKDLQVEYQKKKRELEQGAYTKRKWAFGLLFIPYVGPIAGALLGASENSDMAKAVATGQQAKIQGAASMAVSEALIPGLGNFINGIKKAAGFFSVMEQELMKFKSRASTAVDDAKKLHYMVMKKEARDMKSTCQIFYAVLPDVRTDFLVIPTEGTDQNYVDQWLEKQEKTIREKCSVPGLAGKILKAIMEIKMTPILEAYAEKSVVDLRQQINEMTRSIQTFSNSMKNLYSHENNESFKVNKLRDETREDAMVCLKDILPLSTMFVSSVSDYFDFYETLEYKQWRQLIPDILEKARGYRQLSEKIRQKYEESLVRLKARQDKARQIQAEMTDLKEDYEKRKREFQNTASTKRGWAIGLAIVPVVNLVATPALLSSAGKDDEEAGWNGTQEDKMERAAIKIGQTLIPALEAFIDGLAKAAGFFSVTEQEVTKFQGKAEKGIEEQKFLHYRLMKTEAQEIKSLCQAFKEVLPKVKDDLSALKGNAQADRLKALLKILFNGRLDSLQ</sequence>
<proteinExistence type="predicted"/>
<dbReference type="EMBL" id="JARQWQ010000015">
    <property type="protein sequence ID" value="KAK2566864.1"/>
    <property type="molecule type" value="Genomic_DNA"/>
</dbReference>
<feature type="coiled-coil region" evidence="1">
    <location>
        <begin position="447"/>
        <end position="488"/>
    </location>
</feature>
<evidence type="ECO:0000256" key="1">
    <source>
        <dbReference type="SAM" id="Coils"/>
    </source>
</evidence>
<protein>
    <submittedName>
        <fullName evidence="3">Uncharacterized protein</fullName>
    </submittedName>
</protein>
<reference evidence="3" key="1">
    <citation type="journal article" date="2023" name="G3 (Bethesda)">
        <title>Whole genome assembly and annotation of the endangered Caribbean coral Acropora cervicornis.</title>
        <authorList>
            <person name="Selwyn J.D."/>
            <person name="Vollmer S.V."/>
        </authorList>
    </citation>
    <scope>NUCLEOTIDE SEQUENCE</scope>
    <source>
        <strain evidence="3">K2</strain>
    </source>
</reference>
<keyword evidence="2" id="KW-0812">Transmembrane</keyword>
<keyword evidence="1" id="KW-0175">Coiled coil</keyword>
<keyword evidence="2" id="KW-0472">Membrane</keyword>
<evidence type="ECO:0000313" key="4">
    <source>
        <dbReference type="Proteomes" id="UP001249851"/>
    </source>
</evidence>
<accession>A0AAD9QST0</accession>
<evidence type="ECO:0000256" key="2">
    <source>
        <dbReference type="SAM" id="Phobius"/>
    </source>
</evidence>
<gene>
    <name evidence="3" type="ORF">P5673_008617</name>
</gene>
<comment type="caution">
    <text evidence="3">The sequence shown here is derived from an EMBL/GenBank/DDBJ whole genome shotgun (WGS) entry which is preliminary data.</text>
</comment>